<dbReference type="NCBIfam" id="TIGR01568">
    <property type="entry name" value="A_thal_3678"/>
    <property type="match status" value="1"/>
</dbReference>
<dbReference type="AlphaFoldDB" id="A0AAV6P671"/>
<evidence type="ECO:0000259" key="8">
    <source>
        <dbReference type="PROSITE" id="PS51754"/>
    </source>
</evidence>
<evidence type="ECO:0000256" key="3">
    <source>
        <dbReference type="ARBA" id="ARBA00023015"/>
    </source>
</evidence>
<evidence type="ECO:0000256" key="5">
    <source>
        <dbReference type="ARBA" id="ARBA00023242"/>
    </source>
</evidence>
<accession>A0AAV6P671</accession>
<comment type="subcellular location">
    <subcellularLocation>
        <location evidence="1 6">Nucleus</location>
    </subcellularLocation>
</comment>
<sequence>MGKYKFRLSGMIPNAWFYKLKDMGSNRSKHNSSQSQSTSKKNLKSRTMSQQTPHVLQPFYFTEFIPKLRGFDNSPVNQNFSVTHFPDPARKSSKRRSRRRTIYKPSPRVVNPVSATCICHISPNSVGTLLRSPDSSFSSIECSPGTEAYESSLSEAEGANTFSSDSFDDVASWSSSCKCTLRSSNNDIIIDMNDELVGRKTGKLHLHESNWVREMNQLPPILRKPMSIKQKASKAANLRSSSKWKEIQENQSLYVKTEEENIRNVEKLKTSFVARKSSASSVSVKLRANSPRIGRKRIQGHARRNVSSRSELKSKNSCLSESVAMVKTSHNPQEDFRESMVEMIIENNIRSSKDLEDLLACYLILNSDEYHNLIIKTFEQIWVDMAELHI</sequence>
<evidence type="ECO:0000313" key="9">
    <source>
        <dbReference type="EMBL" id="KAG6607367.1"/>
    </source>
</evidence>
<evidence type="ECO:0000313" key="10">
    <source>
        <dbReference type="Proteomes" id="UP000685013"/>
    </source>
</evidence>
<comment type="caution">
    <text evidence="9">The sequence shown here is derived from an EMBL/GenBank/DDBJ whole genome shotgun (WGS) entry which is preliminary data.</text>
</comment>
<gene>
    <name evidence="9" type="primary">OFP4</name>
    <name evidence="9" type="ORF">SDJN03_00709</name>
</gene>
<dbReference type="EMBL" id="JAGKQH010000001">
    <property type="protein sequence ID" value="KAG6607367.1"/>
    <property type="molecule type" value="Genomic_DNA"/>
</dbReference>
<dbReference type="PANTHER" id="PTHR33057:SF82">
    <property type="entry name" value="TRANSCRIPTION REPRESSOR OFP5"/>
    <property type="match status" value="1"/>
</dbReference>
<keyword evidence="10" id="KW-1185">Reference proteome</keyword>
<dbReference type="GO" id="GO:0003677">
    <property type="term" value="F:DNA binding"/>
    <property type="evidence" value="ECO:0007669"/>
    <property type="project" value="InterPro"/>
</dbReference>
<reference evidence="9 10" key="1">
    <citation type="journal article" date="2021" name="Hortic Res">
        <title>The domestication of Cucurbita argyrosperma as revealed by the genome of its wild relative.</title>
        <authorList>
            <person name="Barrera-Redondo J."/>
            <person name="Sanchez-de la Vega G."/>
            <person name="Aguirre-Liguori J.A."/>
            <person name="Castellanos-Morales G."/>
            <person name="Gutierrez-Guerrero Y.T."/>
            <person name="Aguirre-Dugua X."/>
            <person name="Aguirre-Planter E."/>
            <person name="Tenaillon M.I."/>
            <person name="Lira-Saade R."/>
            <person name="Eguiarte L.E."/>
        </authorList>
    </citation>
    <scope>NUCLEOTIDE SEQUENCE [LARGE SCALE GENOMIC DNA]</scope>
    <source>
        <strain evidence="9">JBR-2021</strain>
    </source>
</reference>
<keyword evidence="5 6" id="KW-0539">Nucleus</keyword>
<organism evidence="9 10">
    <name type="scientific">Cucurbita argyrosperma subsp. sororia</name>
    <dbReference type="NCBI Taxonomy" id="37648"/>
    <lineage>
        <taxon>Eukaryota</taxon>
        <taxon>Viridiplantae</taxon>
        <taxon>Streptophyta</taxon>
        <taxon>Embryophyta</taxon>
        <taxon>Tracheophyta</taxon>
        <taxon>Spermatophyta</taxon>
        <taxon>Magnoliopsida</taxon>
        <taxon>eudicotyledons</taxon>
        <taxon>Gunneridae</taxon>
        <taxon>Pentapetalae</taxon>
        <taxon>rosids</taxon>
        <taxon>fabids</taxon>
        <taxon>Cucurbitales</taxon>
        <taxon>Cucurbitaceae</taxon>
        <taxon>Cucurbiteae</taxon>
        <taxon>Cucurbita</taxon>
    </lineage>
</organism>
<dbReference type="InterPro" id="IPR025830">
    <property type="entry name" value="DNA_bnd_dom_ovate"/>
</dbReference>
<evidence type="ECO:0000256" key="6">
    <source>
        <dbReference type="RuleBase" id="RU367028"/>
    </source>
</evidence>
<evidence type="ECO:0000256" key="7">
    <source>
        <dbReference type="SAM" id="MobiDB-lite"/>
    </source>
</evidence>
<dbReference type="Proteomes" id="UP000685013">
    <property type="component" value="Chromosome 1"/>
</dbReference>
<protein>
    <recommendedName>
        <fullName evidence="6">Transcription repressor</fullName>
    </recommendedName>
    <alternativeName>
        <fullName evidence="6">Ovate family protein</fullName>
    </alternativeName>
</protein>
<dbReference type="GO" id="GO:0045892">
    <property type="term" value="P:negative regulation of DNA-templated transcription"/>
    <property type="evidence" value="ECO:0007669"/>
    <property type="project" value="UniProtKB-UniRule"/>
</dbReference>
<evidence type="ECO:0000256" key="2">
    <source>
        <dbReference type="ARBA" id="ARBA00022491"/>
    </source>
</evidence>
<name>A0AAV6P671_9ROSI</name>
<keyword evidence="3 6" id="KW-0805">Transcription regulation</keyword>
<feature type="non-terminal residue" evidence="9">
    <location>
        <position position="1"/>
    </location>
</feature>
<comment type="function">
    <text evidence="6">Transcriptional repressor that regulates multiple aspects of plant growth and development.</text>
</comment>
<keyword evidence="2 6" id="KW-0678">Repressor</keyword>
<dbReference type="PROSITE" id="PS51754">
    <property type="entry name" value="OVATE"/>
    <property type="match status" value="1"/>
</dbReference>
<feature type="region of interest" description="Disordered" evidence="7">
    <location>
        <begin position="26"/>
        <end position="50"/>
    </location>
</feature>
<dbReference type="PANTHER" id="PTHR33057">
    <property type="entry name" value="TRANSCRIPTION REPRESSOR OFP7-RELATED"/>
    <property type="match status" value="1"/>
</dbReference>
<dbReference type="GO" id="GO:0005634">
    <property type="term" value="C:nucleus"/>
    <property type="evidence" value="ECO:0007669"/>
    <property type="project" value="UniProtKB-SubCell"/>
</dbReference>
<dbReference type="InterPro" id="IPR006458">
    <property type="entry name" value="Ovate_C"/>
</dbReference>
<evidence type="ECO:0000256" key="1">
    <source>
        <dbReference type="ARBA" id="ARBA00004123"/>
    </source>
</evidence>
<proteinExistence type="predicted"/>
<feature type="region of interest" description="Disordered" evidence="7">
    <location>
        <begin position="80"/>
        <end position="102"/>
    </location>
</feature>
<feature type="compositionally biased region" description="Basic residues" evidence="7">
    <location>
        <begin position="91"/>
        <end position="102"/>
    </location>
</feature>
<evidence type="ECO:0000256" key="4">
    <source>
        <dbReference type="ARBA" id="ARBA00023163"/>
    </source>
</evidence>
<feature type="compositionally biased region" description="Low complexity" evidence="7">
    <location>
        <begin position="31"/>
        <end position="40"/>
    </location>
</feature>
<dbReference type="Pfam" id="PF04844">
    <property type="entry name" value="Ovate"/>
    <property type="match status" value="1"/>
</dbReference>
<keyword evidence="4 6" id="KW-0804">Transcription</keyword>
<dbReference type="Pfam" id="PF13724">
    <property type="entry name" value="DNA_binding_2"/>
    <property type="match status" value="1"/>
</dbReference>
<feature type="domain" description="OVATE" evidence="8">
    <location>
        <begin position="325"/>
        <end position="384"/>
    </location>
</feature>
<dbReference type="InterPro" id="IPR038933">
    <property type="entry name" value="Ovate"/>
</dbReference>